<dbReference type="RefSeq" id="WP_115414174.1">
    <property type="nucleotide sequence ID" value="NZ_CP031356.1"/>
</dbReference>
<name>A0A345YR72_9MICO</name>
<dbReference type="Proteomes" id="UP000282185">
    <property type="component" value="Unassembled WGS sequence"/>
</dbReference>
<evidence type="ECO:0000313" key="5">
    <source>
        <dbReference type="Proteomes" id="UP000282185"/>
    </source>
</evidence>
<dbReference type="Proteomes" id="UP000254236">
    <property type="component" value="Chromosome"/>
</dbReference>
<keyword evidence="4" id="KW-1185">Reference proteome</keyword>
<dbReference type="KEGG" id="bsau:DWV08_12920"/>
<feature type="region of interest" description="Disordered" evidence="1">
    <location>
        <begin position="39"/>
        <end position="65"/>
    </location>
</feature>
<feature type="compositionally biased region" description="Basic residues" evidence="1">
    <location>
        <begin position="54"/>
        <end position="65"/>
    </location>
</feature>
<evidence type="ECO:0000313" key="4">
    <source>
        <dbReference type="Proteomes" id="UP000254236"/>
    </source>
</evidence>
<reference evidence="3 5" key="2">
    <citation type="submission" date="2018-08" db="EMBL/GenBank/DDBJ databases">
        <title>Brachybacterium saurashtrense DSM 23186.</title>
        <authorList>
            <person name="Li Y."/>
        </authorList>
    </citation>
    <scope>NUCLEOTIDE SEQUENCE [LARGE SCALE GENOMIC DNA]</scope>
    <source>
        <strain evidence="3 5">DSM 23186</strain>
    </source>
</reference>
<dbReference type="EMBL" id="QSWH01000002">
    <property type="protein sequence ID" value="RRR24165.1"/>
    <property type="molecule type" value="Genomic_DNA"/>
</dbReference>
<sequence>MKNATIATSRTRATDEQLIDYRPLPAEWGDLTALRAVRAERARGAAPRPESSRHRPRGRWSAGRR</sequence>
<dbReference type="AlphaFoldDB" id="A0A345YR72"/>
<evidence type="ECO:0000313" key="2">
    <source>
        <dbReference type="EMBL" id="AXK46424.1"/>
    </source>
</evidence>
<dbReference type="EMBL" id="CP031356">
    <property type="protein sequence ID" value="AXK46424.1"/>
    <property type="molecule type" value="Genomic_DNA"/>
</dbReference>
<evidence type="ECO:0000256" key="1">
    <source>
        <dbReference type="SAM" id="MobiDB-lite"/>
    </source>
</evidence>
<proteinExistence type="predicted"/>
<gene>
    <name evidence="2" type="ORF">DWV08_12920</name>
    <name evidence="3" type="ORF">DXU92_04670</name>
</gene>
<evidence type="ECO:0000313" key="3">
    <source>
        <dbReference type="EMBL" id="RRR24165.1"/>
    </source>
</evidence>
<dbReference type="OrthoDB" id="4794546at2"/>
<accession>A0A345YR72</accession>
<reference evidence="2 4" key="1">
    <citation type="submission" date="2018-07" db="EMBL/GenBank/DDBJ databases">
        <title>Brachybacterium saurashtrense DSM 23186 genome sequence.</title>
        <authorList>
            <person name="Guo L."/>
        </authorList>
    </citation>
    <scope>NUCLEOTIDE SEQUENCE [LARGE SCALE GENOMIC DNA]</scope>
    <source>
        <strain evidence="2 4">DSM 23186</strain>
    </source>
</reference>
<organism evidence="3 5">
    <name type="scientific">Brachybacterium saurashtrense</name>
    <dbReference type="NCBI Taxonomy" id="556288"/>
    <lineage>
        <taxon>Bacteria</taxon>
        <taxon>Bacillati</taxon>
        <taxon>Actinomycetota</taxon>
        <taxon>Actinomycetes</taxon>
        <taxon>Micrococcales</taxon>
        <taxon>Dermabacteraceae</taxon>
        <taxon>Brachybacterium</taxon>
    </lineage>
</organism>
<protein>
    <submittedName>
        <fullName evidence="3">Uncharacterized protein</fullName>
    </submittedName>
</protein>